<keyword evidence="4" id="KW-1185">Reference proteome</keyword>
<evidence type="ECO:0000259" key="2">
    <source>
        <dbReference type="Pfam" id="PF11860"/>
    </source>
</evidence>
<protein>
    <submittedName>
        <fullName evidence="3">N-acetylmuramidase family protein</fullName>
    </submittedName>
</protein>
<dbReference type="InterPro" id="IPR024408">
    <property type="entry name" value="Muramidase"/>
</dbReference>
<reference evidence="4" key="1">
    <citation type="journal article" date="2019" name="Int. J. Syst. Evol. Microbiol.">
        <title>The Global Catalogue of Microorganisms (GCM) 10K type strain sequencing project: providing services to taxonomists for standard genome sequencing and annotation.</title>
        <authorList>
            <consortium name="The Broad Institute Genomics Platform"/>
            <consortium name="The Broad Institute Genome Sequencing Center for Infectious Disease"/>
            <person name="Wu L."/>
            <person name="Ma J."/>
        </authorList>
    </citation>
    <scope>NUCLEOTIDE SEQUENCE [LARGE SCALE GENOMIC DNA]</scope>
    <source>
        <strain evidence="4">JCM 17106</strain>
    </source>
</reference>
<dbReference type="InterPro" id="IPR036365">
    <property type="entry name" value="PGBD-like_sf"/>
</dbReference>
<evidence type="ECO:0000313" key="4">
    <source>
        <dbReference type="Proteomes" id="UP001500459"/>
    </source>
</evidence>
<dbReference type="RefSeq" id="WP_344928251.1">
    <property type="nucleotide sequence ID" value="NZ_BAABCW010000011.1"/>
</dbReference>
<dbReference type="EMBL" id="BAABCW010000011">
    <property type="protein sequence ID" value="GAA3511872.1"/>
    <property type="molecule type" value="Genomic_DNA"/>
</dbReference>
<accession>A0ABP6UQT7</accession>
<dbReference type="Gene3D" id="1.10.101.10">
    <property type="entry name" value="PGBD-like superfamily/PGBD"/>
    <property type="match status" value="1"/>
</dbReference>
<proteinExistence type="predicted"/>
<dbReference type="SUPFAM" id="SSF47090">
    <property type="entry name" value="PGBD-like"/>
    <property type="match status" value="1"/>
</dbReference>
<dbReference type="InterPro" id="IPR036366">
    <property type="entry name" value="PGBDSf"/>
</dbReference>
<organism evidence="3 4">
    <name type="scientific">Aquimarina addita</name>
    <dbReference type="NCBI Taxonomy" id="870485"/>
    <lineage>
        <taxon>Bacteria</taxon>
        <taxon>Pseudomonadati</taxon>
        <taxon>Bacteroidota</taxon>
        <taxon>Flavobacteriia</taxon>
        <taxon>Flavobacteriales</taxon>
        <taxon>Flavobacteriaceae</taxon>
        <taxon>Aquimarina</taxon>
    </lineage>
</organism>
<comment type="caution">
    <text evidence="3">The sequence shown here is derived from an EMBL/GenBank/DDBJ whole genome shotgun (WGS) entry which is preliminary data.</text>
</comment>
<feature type="domain" description="Peptidoglycan binding-like" evidence="1">
    <location>
        <begin position="9"/>
        <end position="64"/>
    </location>
</feature>
<evidence type="ECO:0000259" key="1">
    <source>
        <dbReference type="Pfam" id="PF01471"/>
    </source>
</evidence>
<dbReference type="Proteomes" id="UP001500459">
    <property type="component" value="Unassembled WGS sequence"/>
</dbReference>
<sequence length="274" mass="31328">MKTLRYRSRGKEVNFLEQILVKLGYQVFVSNYFGLDTDKSVRDFQQKNKLVVDGIVGLKTWTKLIAAEQATLESLDKLLSEQDLIDFANKYTIELAAIKAVNEVESNGKGFLIDGRPVILFEGHIFWKQLQKVGLNPTDYQNEVTADVLYQFWVKSHYKGGAGEYDRLEKAAGISDLPAVRNAAYASASWGSFQIMGFHYKSLGYDSIDSFVSDMYEDEGKHLDAFGKFLEVNNLIRHLKNKDWEAFAKGYNGPGYKKNKYDTKLRDAYNKYKN</sequence>
<gene>
    <name evidence="3" type="ORF">GCM10022393_26980</name>
</gene>
<evidence type="ECO:0000313" key="3">
    <source>
        <dbReference type="EMBL" id="GAA3511872.1"/>
    </source>
</evidence>
<feature type="domain" description="N-acetylmuramidase" evidence="2">
    <location>
        <begin position="94"/>
        <end position="273"/>
    </location>
</feature>
<dbReference type="InterPro" id="IPR002477">
    <property type="entry name" value="Peptidoglycan-bd-like"/>
</dbReference>
<name>A0ABP6UQT7_9FLAO</name>
<dbReference type="Pfam" id="PF11860">
    <property type="entry name" value="Muramidase"/>
    <property type="match status" value="1"/>
</dbReference>
<dbReference type="Pfam" id="PF01471">
    <property type="entry name" value="PG_binding_1"/>
    <property type="match status" value="1"/>
</dbReference>